<dbReference type="EMBL" id="AWWV01006373">
    <property type="protein sequence ID" value="OMP01663.1"/>
    <property type="molecule type" value="Genomic_DNA"/>
</dbReference>
<proteinExistence type="predicted"/>
<gene>
    <name evidence="1" type="ORF">CCACVL1_03040</name>
</gene>
<organism evidence="1 2">
    <name type="scientific">Corchorus capsularis</name>
    <name type="common">Jute</name>
    <dbReference type="NCBI Taxonomy" id="210143"/>
    <lineage>
        <taxon>Eukaryota</taxon>
        <taxon>Viridiplantae</taxon>
        <taxon>Streptophyta</taxon>
        <taxon>Embryophyta</taxon>
        <taxon>Tracheophyta</taxon>
        <taxon>Spermatophyta</taxon>
        <taxon>Magnoliopsida</taxon>
        <taxon>eudicotyledons</taxon>
        <taxon>Gunneridae</taxon>
        <taxon>Pentapetalae</taxon>
        <taxon>rosids</taxon>
        <taxon>malvids</taxon>
        <taxon>Malvales</taxon>
        <taxon>Malvaceae</taxon>
        <taxon>Grewioideae</taxon>
        <taxon>Apeibeae</taxon>
        <taxon>Corchorus</taxon>
    </lineage>
</organism>
<comment type="caution">
    <text evidence="1">The sequence shown here is derived from an EMBL/GenBank/DDBJ whole genome shotgun (WGS) entry which is preliminary data.</text>
</comment>
<dbReference type="Proteomes" id="UP000188268">
    <property type="component" value="Unassembled WGS sequence"/>
</dbReference>
<dbReference type="Gramene" id="OMP01663">
    <property type="protein sequence ID" value="OMP01663"/>
    <property type="gene ID" value="CCACVL1_03040"/>
</dbReference>
<reference evidence="1 2" key="1">
    <citation type="submission" date="2013-09" db="EMBL/GenBank/DDBJ databases">
        <title>Corchorus capsularis genome sequencing.</title>
        <authorList>
            <person name="Alam M."/>
            <person name="Haque M.S."/>
            <person name="Islam M.S."/>
            <person name="Emdad E.M."/>
            <person name="Islam M.M."/>
            <person name="Ahmed B."/>
            <person name="Halim A."/>
            <person name="Hossen Q.M.M."/>
            <person name="Hossain M.Z."/>
            <person name="Ahmed R."/>
            <person name="Khan M.M."/>
            <person name="Islam R."/>
            <person name="Rashid M.M."/>
            <person name="Khan S.A."/>
            <person name="Rahman M.S."/>
            <person name="Alam M."/>
        </authorList>
    </citation>
    <scope>NUCLEOTIDE SEQUENCE [LARGE SCALE GENOMIC DNA]</scope>
    <source>
        <strain evidence="2">cv. CVL-1</strain>
        <tissue evidence="1">Whole seedling</tissue>
    </source>
</reference>
<evidence type="ECO:0000313" key="2">
    <source>
        <dbReference type="Proteomes" id="UP000188268"/>
    </source>
</evidence>
<dbReference type="AlphaFoldDB" id="A0A1R3K3L1"/>
<accession>A0A1R3K3L1</accession>
<protein>
    <submittedName>
        <fullName evidence="1">Uncharacterized protein</fullName>
    </submittedName>
</protein>
<keyword evidence="2" id="KW-1185">Reference proteome</keyword>
<name>A0A1R3K3L1_COCAP</name>
<sequence>MDGRAALVFCAGERVSGFEVG</sequence>
<evidence type="ECO:0000313" key="1">
    <source>
        <dbReference type="EMBL" id="OMP01663.1"/>
    </source>
</evidence>